<dbReference type="PANTHER" id="PTHR43598">
    <property type="entry name" value="TUNGSTEN-CONTAINING FORMYLMETHANOFURAN DEHYDROGENASE 2 SUBUNIT B"/>
    <property type="match status" value="1"/>
</dbReference>
<dbReference type="Gene3D" id="2.40.40.20">
    <property type="match status" value="1"/>
</dbReference>
<evidence type="ECO:0000256" key="8">
    <source>
        <dbReference type="ARBA" id="ARBA00023014"/>
    </source>
</evidence>
<evidence type="ECO:0000313" key="10">
    <source>
        <dbReference type="EMBL" id="AIF15391.1"/>
    </source>
</evidence>
<evidence type="ECO:0000259" key="9">
    <source>
        <dbReference type="PROSITE" id="PS51669"/>
    </source>
</evidence>
<dbReference type="GO" id="GO:0030151">
    <property type="term" value="F:molybdenum ion binding"/>
    <property type="evidence" value="ECO:0007669"/>
    <property type="project" value="TreeGrafter"/>
</dbReference>
<evidence type="ECO:0000256" key="4">
    <source>
        <dbReference type="ARBA" id="ARBA00022485"/>
    </source>
</evidence>
<reference evidence="10" key="1">
    <citation type="journal article" date="2014" name="Genome Biol. Evol.">
        <title>Pangenome evidence for extensive interdomain horizontal transfer affecting lineage core and shell genes in uncultured planktonic thaumarchaeota and euryarchaeota.</title>
        <authorList>
            <person name="Deschamps P."/>
            <person name="Zivanovic Y."/>
            <person name="Moreira D."/>
            <person name="Rodriguez-Valera F."/>
            <person name="Lopez-Garcia P."/>
        </authorList>
    </citation>
    <scope>NUCLEOTIDE SEQUENCE</scope>
</reference>
<sequence>MLDHYPPEEVWDDHAALDPTAWPRRVERRFRLVPTTCFNCEANCGLLAWVDKNTGQVTKFEGNPVHPASRGRNCAKGPATLNQVDDPERILHPLKRVGKRGEGLWERIGWDQVLDEVGGRIGTALREDRGHEVMYHVGRAGDDSYMDRVLHAWGIDGHNSHTNVCSSGARVGYATWMGFDRPSADFANAKVIFLISSHLEAGHYFNPHAQRIMEGQRGGATVICVDPRLSNTASQADHWLAPWPGTEAFMLLAMARLLLEAGTWDREFVRQWVNWETFLAETRPDLEPTFDNLEGALLDHYAEYTPGEAARICGLDEQVIRDVAAAVGNGLGGLASHTWRASSAGNLGGWQVARCLQFLVVLTGSVGTEGGTSANGWNKFIPVTPLNPTPQGRWNDLTWPIEYPLSHHEMSILLPHFLKSGRGRIDTYFTRVYNPVWTNPDGFTWLEVLRDPELVGCHVALTPTWNESAWFADYVLPMGLSSERHDLASYETHVGRWIGFRQPVLRRHGELEGHHFERTYEANPGEVWEEEEFWIDLSWRIDPDGSLGIREKFESPKNPGTPLTIDEYYTMLFEGSVPGLPEAAAADGFTPLEYMRRKGAFALPGNRYRPYDNPVPDGQLVGTERGEDGVFRRPGTAGLYDDLAEIDGHMPLVGDGSPAVEVNGQARAGFPTPSKKLELYSETTRDWGWPEYALPTFIRSQVHWEDLDFAAGERILVPTFRIPTLIHTRSGNSKWLNEISHRHPLWIHPTDADKLGIVESGLVRITTRIGWFVISAWRTEGIRPGVVAASHHMGRWRLDEKTGRSWGAGQASIDRTADGQWRLRRKDPQAPYESADADTGLIWWSDTGVHQNLAFPVQPDPVSGMHCWLQRVTVGPAADTDVYGDVVVDTEASHAVFEEWLSAARPGPGPGGLRRPLWFGRPVKPLATAYRYPD</sequence>
<dbReference type="Pfam" id="PF04879">
    <property type="entry name" value="Molybdop_Fe4S4"/>
    <property type="match status" value="1"/>
</dbReference>
<evidence type="ECO:0000256" key="1">
    <source>
        <dbReference type="ARBA" id="ARBA00001966"/>
    </source>
</evidence>
<dbReference type="InterPro" id="IPR009010">
    <property type="entry name" value="Asp_de-COase-like_dom_sf"/>
</dbReference>
<dbReference type="GO" id="GO:0043546">
    <property type="term" value="F:molybdopterin cofactor binding"/>
    <property type="evidence" value="ECO:0007669"/>
    <property type="project" value="InterPro"/>
</dbReference>
<comment type="subcellular location">
    <subcellularLocation>
        <location evidence="2">Cell envelope</location>
    </subcellularLocation>
</comment>
<dbReference type="GO" id="GO:0016491">
    <property type="term" value="F:oxidoreductase activity"/>
    <property type="evidence" value="ECO:0007669"/>
    <property type="project" value="UniProtKB-KW"/>
</dbReference>
<dbReference type="GO" id="GO:0009061">
    <property type="term" value="P:anaerobic respiration"/>
    <property type="evidence" value="ECO:0007669"/>
    <property type="project" value="TreeGrafter"/>
</dbReference>
<dbReference type="PROSITE" id="PS51669">
    <property type="entry name" value="4FE4S_MOW_BIS_MGD"/>
    <property type="match status" value="1"/>
</dbReference>
<dbReference type="Gene3D" id="3.40.228.10">
    <property type="entry name" value="Dimethylsulfoxide Reductase, domain 2"/>
    <property type="match status" value="1"/>
</dbReference>
<dbReference type="InterPro" id="IPR006657">
    <property type="entry name" value="MoPterin_dinucl-bd_dom"/>
</dbReference>
<dbReference type="Gene3D" id="3.30.2070.10">
    <property type="entry name" value="Formate dehydrogenase/DMSO reductase"/>
    <property type="match status" value="1"/>
</dbReference>
<accession>A0A075HFX7</accession>
<keyword evidence="5" id="KW-0479">Metal-binding</keyword>
<keyword evidence="6" id="KW-0560">Oxidoreductase</keyword>
<dbReference type="InterPro" id="IPR006963">
    <property type="entry name" value="Mopterin_OxRdtase_4Fe-4S_dom"/>
</dbReference>
<evidence type="ECO:0000256" key="5">
    <source>
        <dbReference type="ARBA" id="ARBA00022723"/>
    </source>
</evidence>
<dbReference type="InterPro" id="IPR006656">
    <property type="entry name" value="Mopterin_OxRdtase"/>
</dbReference>
<dbReference type="PANTHER" id="PTHR43598:SF1">
    <property type="entry name" value="FORMATE DEHYDROGENASE-O MAJOR SUBUNIT"/>
    <property type="match status" value="1"/>
</dbReference>
<dbReference type="Pfam" id="PF00384">
    <property type="entry name" value="Molybdopterin"/>
    <property type="match status" value="1"/>
</dbReference>
<dbReference type="Pfam" id="PF01568">
    <property type="entry name" value="Molydop_binding"/>
    <property type="match status" value="1"/>
</dbReference>
<feature type="domain" description="4Fe-4S Mo/W bis-MGD-type" evidence="9">
    <location>
        <begin position="30"/>
        <end position="88"/>
    </location>
</feature>
<protein>
    <submittedName>
        <fullName evidence="10">Formate dehydrogenase</fullName>
    </submittedName>
</protein>
<comment type="similarity">
    <text evidence="3">Belongs to the prokaryotic molybdopterin-containing oxidoreductase family.</text>
</comment>
<dbReference type="SMART" id="SM00926">
    <property type="entry name" value="Molybdop_Fe4S4"/>
    <property type="match status" value="1"/>
</dbReference>
<evidence type="ECO:0000256" key="2">
    <source>
        <dbReference type="ARBA" id="ARBA00004196"/>
    </source>
</evidence>
<name>A0A075HFX7_9ARCH</name>
<dbReference type="GO" id="GO:0051539">
    <property type="term" value="F:4 iron, 4 sulfur cluster binding"/>
    <property type="evidence" value="ECO:0007669"/>
    <property type="project" value="UniProtKB-KW"/>
</dbReference>
<organism evidence="10">
    <name type="scientific">uncultured marine thaumarchaeote KM3_70_D04</name>
    <dbReference type="NCBI Taxonomy" id="1456250"/>
    <lineage>
        <taxon>Archaea</taxon>
        <taxon>Nitrososphaerota</taxon>
        <taxon>environmental samples</taxon>
    </lineage>
</organism>
<evidence type="ECO:0000256" key="6">
    <source>
        <dbReference type="ARBA" id="ARBA00023002"/>
    </source>
</evidence>
<comment type="cofactor">
    <cofactor evidence="1">
        <name>[4Fe-4S] cluster</name>
        <dbReference type="ChEBI" id="CHEBI:49883"/>
    </cofactor>
</comment>
<keyword evidence="4" id="KW-0004">4Fe-4S</keyword>
<dbReference type="EMBL" id="KF901027">
    <property type="protein sequence ID" value="AIF15391.1"/>
    <property type="molecule type" value="Genomic_DNA"/>
</dbReference>
<keyword evidence="8" id="KW-0411">Iron-sulfur</keyword>
<dbReference type="Gene3D" id="3.40.50.740">
    <property type="match status" value="1"/>
</dbReference>
<keyword evidence="7" id="KW-0408">Iron</keyword>
<evidence type="ECO:0000256" key="3">
    <source>
        <dbReference type="ARBA" id="ARBA00010312"/>
    </source>
</evidence>
<proteinExistence type="inferred from homology"/>
<dbReference type="SUPFAM" id="SSF50692">
    <property type="entry name" value="ADC-like"/>
    <property type="match status" value="1"/>
</dbReference>
<dbReference type="Gene3D" id="2.20.25.90">
    <property type="entry name" value="ADC-like domains"/>
    <property type="match status" value="1"/>
</dbReference>
<evidence type="ECO:0000256" key="7">
    <source>
        <dbReference type="ARBA" id="ARBA00023004"/>
    </source>
</evidence>
<dbReference type="GO" id="GO:0009055">
    <property type="term" value="F:electron transfer activity"/>
    <property type="evidence" value="ECO:0007669"/>
    <property type="project" value="TreeGrafter"/>
</dbReference>
<dbReference type="AlphaFoldDB" id="A0A075HFX7"/>
<dbReference type="SUPFAM" id="SSF53706">
    <property type="entry name" value="Formate dehydrogenase/DMSO reductase, domains 1-3"/>
    <property type="match status" value="1"/>
</dbReference>